<feature type="compositionally biased region" description="Polar residues" evidence="1">
    <location>
        <begin position="1"/>
        <end position="12"/>
    </location>
</feature>
<reference evidence="2" key="1">
    <citation type="journal article" date="2023" name="Science">
        <title>Genome structures resolve the early diversification of teleost fishes.</title>
        <authorList>
            <person name="Parey E."/>
            <person name="Louis A."/>
            <person name="Montfort J."/>
            <person name="Bouchez O."/>
            <person name="Roques C."/>
            <person name="Iampietro C."/>
            <person name="Lluch J."/>
            <person name="Castinel A."/>
            <person name="Donnadieu C."/>
            <person name="Desvignes T."/>
            <person name="Floi Bucao C."/>
            <person name="Jouanno E."/>
            <person name="Wen M."/>
            <person name="Mejri S."/>
            <person name="Dirks R."/>
            <person name="Jansen H."/>
            <person name="Henkel C."/>
            <person name="Chen W.J."/>
            <person name="Zahm M."/>
            <person name="Cabau C."/>
            <person name="Klopp C."/>
            <person name="Thompson A.W."/>
            <person name="Robinson-Rechavi M."/>
            <person name="Braasch I."/>
            <person name="Lecointre G."/>
            <person name="Bobe J."/>
            <person name="Postlethwait J.H."/>
            <person name="Berthelot C."/>
            <person name="Roest Crollius H."/>
            <person name="Guiguen Y."/>
        </authorList>
    </citation>
    <scope>NUCLEOTIDE SEQUENCE</scope>
    <source>
        <strain evidence="2">NC1722</strain>
    </source>
</reference>
<evidence type="ECO:0000313" key="3">
    <source>
        <dbReference type="Proteomes" id="UP001221898"/>
    </source>
</evidence>
<feature type="non-terminal residue" evidence="2">
    <location>
        <position position="71"/>
    </location>
</feature>
<feature type="region of interest" description="Disordered" evidence="1">
    <location>
        <begin position="1"/>
        <end position="52"/>
    </location>
</feature>
<keyword evidence="3" id="KW-1185">Reference proteome</keyword>
<protein>
    <recommendedName>
        <fullName evidence="4">Zinc transporter ZIP11</fullName>
    </recommendedName>
</protein>
<evidence type="ECO:0008006" key="4">
    <source>
        <dbReference type="Google" id="ProtNLM"/>
    </source>
</evidence>
<dbReference type="AlphaFoldDB" id="A0AAD7R7P7"/>
<proteinExistence type="predicted"/>
<evidence type="ECO:0000256" key="1">
    <source>
        <dbReference type="SAM" id="MobiDB-lite"/>
    </source>
</evidence>
<dbReference type="Proteomes" id="UP001221898">
    <property type="component" value="Unassembled WGS sequence"/>
</dbReference>
<gene>
    <name evidence="2" type="ORF">AAFF_G00353300</name>
</gene>
<dbReference type="EMBL" id="JAINUG010000582">
    <property type="protein sequence ID" value="KAJ8366510.1"/>
    <property type="molecule type" value="Genomic_DNA"/>
</dbReference>
<organism evidence="2 3">
    <name type="scientific">Aldrovandia affinis</name>
    <dbReference type="NCBI Taxonomy" id="143900"/>
    <lineage>
        <taxon>Eukaryota</taxon>
        <taxon>Metazoa</taxon>
        <taxon>Chordata</taxon>
        <taxon>Craniata</taxon>
        <taxon>Vertebrata</taxon>
        <taxon>Euteleostomi</taxon>
        <taxon>Actinopterygii</taxon>
        <taxon>Neopterygii</taxon>
        <taxon>Teleostei</taxon>
        <taxon>Notacanthiformes</taxon>
        <taxon>Halosauridae</taxon>
        <taxon>Aldrovandia</taxon>
    </lineage>
</organism>
<evidence type="ECO:0000313" key="2">
    <source>
        <dbReference type="EMBL" id="KAJ8366510.1"/>
    </source>
</evidence>
<comment type="caution">
    <text evidence="2">The sequence shown here is derived from an EMBL/GenBank/DDBJ whole genome shotgun (WGS) entry which is preliminary data.</text>
</comment>
<accession>A0AAD7R7P7</accession>
<feature type="compositionally biased region" description="Low complexity" evidence="1">
    <location>
        <begin position="38"/>
        <end position="50"/>
    </location>
</feature>
<name>A0AAD7R7P7_9TELE</name>
<sequence>MSPQPTDPQQLSIRIDKIENGEVYQRRRGPQLSPVEDPGVAPGPRGAAGPTGSSWRRIVLLILAITIHNIP</sequence>